<dbReference type="InterPro" id="IPR013221">
    <property type="entry name" value="Mur_ligase_cen"/>
</dbReference>
<dbReference type="EMBL" id="RXOC01000003">
    <property type="protein sequence ID" value="RXF71207.1"/>
    <property type="molecule type" value="Genomic_DNA"/>
</dbReference>
<comment type="caution">
    <text evidence="11">The sequence shown here is derived from an EMBL/GenBank/DDBJ whole genome shotgun (WGS) entry which is preliminary data.</text>
</comment>
<sequence length="463" mass="51438">MDSVKNISDTSGQPIKGTGALIVILGAAESGTGAAILAQKQGYDVFVSDSGAIADLYKSELESRGIAYEERHHSEEKILQAAEVIKSPGIPEKAPLVKKLKEKGVPVISEIEFAGRYKKAKTICITGSNGKSTTTMLTYHILRNAGLNVGLAGNIGKSFARQVAEEIFDWYVLEISSFMLDDMYRFRADIAVLLNITPDHLDRYDYKMENYADSKFRILQNQTEEDVFIYCEDDPETISGLQRQHVHAKAYPFSIQKELDRGAYLSNNEIIINLGTDQLFNMSITELALQGKHNIYNSMASGIVAKVLELRNESIRESMGNFKNIEHRLEHAGKISGIDFINDSKATNINSTWYALESMTTDVVLILGGVDKGNDYSMLKDLVKNKVKAIVCLGKDTKRIHDAFEDQVDVIVNTFSMKEAVEISYHLAAKGDTVLLSPACASFDLFKNYEDRGDQFKAAVRDL</sequence>
<keyword evidence="3 7" id="KW-0963">Cytoplasm</keyword>
<evidence type="ECO:0000256" key="8">
    <source>
        <dbReference type="RuleBase" id="RU003664"/>
    </source>
</evidence>
<dbReference type="Gene3D" id="3.40.50.720">
    <property type="entry name" value="NAD(P)-binding Rossmann-like Domain"/>
    <property type="match status" value="1"/>
</dbReference>
<dbReference type="HAMAP" id="MF_00639">
    <property type="entry name" value="MurD"/>
    <property type="match status" value="1"/>
</dbReference>
<keyword evidence="7 8" id="KW-0132">Cell division</keyword>
<dbReference type="GO" id="GO:0008764">
    <property type="term" value="F:UDP-N-acetylmuramoylalanine-D-glutamate ligase activity"/>
    <property type="evidence" value="ECO:0007669"/>
    <property type="project" value="UniProtKB-UniRule"/>
</dbReference>
<protein>
    <recommendedName>
        <fullName evidence="7 8">UDP-N-acetylmuramoylalanine--D-glutamate ligase</fullName>
        <ecNumber evidence="7 8">6.3.2.9</ecNumber>
    </recommendedName>
    <alternativeName>
        <fullName evidence="7">D-glutamic acid-adding enzyme</fullName>
    </alternativeName>
    <alternativeName>
        <fullName evidence="7">UDP-N-acetylmuramoyl-L-alanyl-D-glutamate synthetase</fullName>
    </alternativeName>
</protein>
<keyword evidence="6 7" id="KW-0067">ATP-binding</keyword>
<keyword evidence="7 8" id="KW-0961">Cell wall biogenesis/degradation</keyword>
<proteinExistence type="inferred from homology"/>
<dbReference type="RefSeq" id="WP_128768453.1">
    <property type="nucleotide sequence ID" value="NZ_RXOC01000003.1"/>
</dbReference>
<evidence type="ECO:0000256" key="2">
    <source>
        <dbReference type="ARBA" id="ARBA00004752"/>
    </source>
</evidence>
<keyword evidence="4 7" id="KW-0436">Ligase</keyword>
<evidence type="ECO:0000256" key="4">
    <source>
        <dbReference type="ARBA" id="ARBA00022598"/>
    </source>
</evidence>
<feature type="binding site" evidence="7">
    <location>
        <begin position="127"/>
        <end position="133"/>
    </location>
    <ligand>
        <name>ATP</name>
        <dbReference type="ChEBI" id="CHEBI:30616"/>
    </ligand>
</feature>
<keyword evidence="7 8" id="KW-0131">Cell cycle</keyword>
<evidence type="ECO:0000313" key="11">
    <source>
        <dbReference type="EMBL" id="RXF71207.1"/>
    </source>
</evidence>
<dbReference type="GO" id="GO:0009252">
    <property type="term" value="P:peptidoglycan biosynthetic process"/>
    <property type="evidence" value="ECO:0007669"/>
    <property type="project" value="UniProtKB-UniRule"/>
</dbReference>
<dbReference type="InterPro" id="IPR004101">
    <property type="entry name" value="Mur_ligase_C"/>
</dbReference>
<dbReference type="Pfam" id="PF08245">
    <property type="entry name" value="Mur_ligase_M"/>
    <property type="match status" value="1"/>
</dbReference>
<comment type="catalytic activity">
    <reaction evidence="7 8">
        <text>UDP-N-acetyl-alpha-D-muramoyl-L-alanine + D-glutamate + ATP = UDP-N-acetyl-alpha-D-muramoyl-L-alanyl-D-glutamate + ADP + phosphate + H(+)</text>
        <dbReference type="Rhea" id="RHEA:16429"/>
        <dbReference type="ChEBI" id="CHEBI:15378"/>
        <dbReference type="ChEBI" id="CHEBI:29986"/>
        <dbReference type="ChEBI" id="CHEBI:30616"/>
        <dbReference type="ChEBI" id="CHEBI:43474"/>
        <dbReference type="ChEBI" id="CHEBI:83898"/>
        <dbReference type="ChEBI" id="CHEBI:83900"/>
        <dbReference type="ChEBI" id="CHEBI:456216"/>
        <dbReference type="EC" id="6.3.2.9"/>
    </reaction>
</comment>
<dbReference type="GO" id="GO:0008360">
    <property type="term" value="P:regulation of cell shape"/>
    <property type="evidence" value="ECO:0007669"/>
    <property type="project" value="UniProtKB-KW"/>
</dbReference>
<evidence type="ECO:0000256" key="5">
    <source>
        <dbReference type="ARBA" id="ARBA00022741"/>
    </source>
</evidence>
<dbReference type="UniPathway" id="UPA00219"/>
<dbReference type="PANTHER" id="PTHR43692">
    <property type="entry name" value="UDP-N-ACETYLMURAMOYLALANINE--D-GLUTAMATE LIGASE"/>
    <property type="match status" value="1"/>
</dbReference>
<dbReference type="GO" id="GO:0051301">
    <property type="term" value="P:cell division"/>
    <property type="evidence" value="ECO:0007669"/>
    <property type="project" value="UniProtKB-KW"/>
</dbReference>
<dbReference type="Pfam" id="PF02875">
    <property type="entry name" value="Mur_ligase_C"/>
    <property type="match status" value="1"/>
</dbReference>
<dbReference type="PANTHER" id="PTHR43692:SF1">
    <property type="entry name" value="UDP-N-ACETYLMURAMOYLALANINE--D-GLUTAMATE LIGASE"/>
    <property type="match status" value="1"/>
</dbReference>
<accession>A0A4Q0MCW2</accession>
<dbReference type="SUPFAM" id="SSF53623">
    <property type="entry name" value="MurD-like peptide ligases, catalytic domain"/>
    <property type="match status" value="1"/>
</dbReference>
<evidence type="ECO:0000256" key="3">
    <source>
        <dbReference type="ARBA" id="ARBA00022490"/>
    </source>
</evidence>
<gene>
    <name evidence="7 11" type="primary">murD</name>
    <name evidence="11" type="ORF">EKH83_05800</name>
</gene>
<dbReference type="InterPro" id="IPR036565">
    <property type="entry name" value="Mur-like_cat_sf"/>
</dbReference>
<evidence type="ECO:0000259" key="9">
    <source>
        <dbReference type="Pfam" id="PF02875"/>
    </source>
</evidence>
<dbReference type="SUPFAM" id="SSF53244">
    <property type="entry name" value="MurD-like peptide ligases, peptide-binding domain"/>
    <property type="match status" value="1"/>
</dbReference>
<evidence type="ECO:0000256" key="1">
    <source>
        <dbReference type="ARBA" id="ARBA00004496"/>
    </source>
</evidence>
<evidence type="ECO:0000313" key="12">
    <source>
        <dbReference type="Proteomes" id="UP000290848"/>
    </source>
</evidence>
<feature type="domain" description="Mur ligase central" evidence="10">
    <location>
        <begin position="125"/>
        <end position="304"/>
    </location>
</feature>
<comment type="subcellular location">
    <subcellularLocation>
        <location evidence="1 7 8">Cytoplasm</location>
    </subcellularLocation>
</comment>
<keyword evidence="5 7" id="KW-0547">Nucleotide-binding</keyword>
<dbReference type="EC" id="6.3.2.9" evidence="7 8"/>
<comment type="similarity">
    <text evidence="7">Belongs to the MurCDEF family.</text>
</comment>
<keyword evidence="7 8" id="KW-0133">Cell shape</keyword>
<reference evidence="11 12" key="1">
    <citation type="submission" date="2018-12" db="EMBL/GenBank/DDBJ databases">
        <title>The Draft Genome Sequence of the Soil Bacterium Pedobacter tournemirensis R1.</title>
        <authorList>
            <person name="He J."/>
        </authorList>
    </citation>
    <scope>NUCLEOTIDE SEQUENCE [LARGE SCALE GENOMIC DNA]</scope>
    <source>
        <strain evidence="11 12">R1</strain>
    </source>
</reference>
<dbReference type="Pfam" id="PF21799">
    <property type="entry name" value="MurD-like_N"/>
    <property type="match status" value="1"/>
</dbReference>
<dbReference type="GO" id="GO:0005524">
    <property type="term" value="F:ATP binding"/>
    <property type="evidence" value="ECO:0007669"/>
    <property type="project" value="UniProtKB-UniRule"/>
</dbReference>
<dbReference type="Gene3D" id="3.40.1190.10">
    <property type="entry name" value="Mur-like, catalytic domain"/>
    <property type="match status" value="1"/>
</dbReference>
<dbReference type="GO" id="GO:0005737">
    <property type="term" value="C:cytoplasm"/>
    <property type="evidence" value="ECO:0007669"/>
    <property type="project" value="UniProtKB-SubCell"/>
</dbReference>
<dbReference type="GO" id="GO:0071555">
    <property type="term" value="P:cell wall organization"/>
    <property type="evidence" value="ECO:0007669"/>
    <property type="project" value="UniProtKB-KW"/>
</dbReference>
<comment type="function">
    <text evidence="7 8">Cell wall formation. Catalyzes the addition of glutamate to the nucleotide precursor UDP-N-acetylmuramoyl-L-alanine (UMA).</text>
</comment>
<keyword evidence="7 8" id="KW-0573">Peptidoglycan synthesis</keyword>
<organism evidence="11 12">
    <name type="scientific">Arcticibacter tournemirensis</name>
    <dbReference type="NCBI Taxonomy" id="699437"/>
    <lineage>
        <taxon>Bacteria</taxon>
        <taxon>Pseudomonadati</taxon>
        <taxon>Bacteroidota</taxon>
        <taxon>Sphingobacteriia</taxon>
        <taxon>Sphingobacteriales</taxon>
        <taxon>Sphingobacteriaceae</taxon>
        <taxon>Arcticibacter</taxon>
    </lineage>
</organism>
<evidence type="ECO:0000256" key="6">
    <source>
        <dbReference type="ARBA" id="ARBA00022840"/>
    </source>
</evidence>
<dbReference type="Gene3D" id="3.90.190.20">
    <property type="entry name" value="Mur ligase, C-terminal domain"/>
    <property type="match status" value="1"/>
</dbReference>
<dbReference type="NCBIfam" id="TIGR01087">
    <property type="entry name" value="murD"/>
    <property type="match status" value="1"/>
</dbReference>
<dbReference type="AlphaFoldDB" id="A0A4Q0MCW2"/>
<feature type="domain" description="Mur ligase C-terminal" evidence="9">
    <location>
        <begin position="327"/>
        <end position="440"/>
    </location>
</feature>
<evidence type="ECO:0000259" key="10">
    <source>
        <dbReference type="Pfam" id="PF08245"/>
    </source>
</evidence>
<dbReference type="SUPFAM" id="SSF51984">
    <property type="entry name" value="MurCD N-terminal domain"/>
    <property type="match status" value="1"/>
</dbReference>
<name>A0A4Q0MCW2_9SPHI</name>
<comment type="pathway">
    <text evidence="2 7 8">Cell wall biogenesis; peptidoglycan biosynthesis.</text>
</comment>
<dbReference type="InterPro" id="IPR036615">
    <property type="entry name" value="Mur_ligase_C_dom_sf"/>
</dbReference>
<dbReference type="Proteomes" id="UP000290848">
    <property type="component" value="Unassembled WGS sequence"/>
</dbReference>
<evidence type="ECO:0000256" key="7">
    <source>
        <dbReference type="HAMAP-Rule" id="MF_00639"/>
    </source>
</evidence>
<dbReference type="InterPro" id="IPR005762">
    <property type="entry name" value="MurD"/>
</dbReference>